<accession>A0A5N5WGA6</accession>
<evidence type="ECO:0000313" key="3">
    <source>
        <dbReference type="Proteomes" id="UP000326565"/>
    </source>
</evidence>
<feature type="region of interest" description="Disordered" evidence="1">
    <location>
        <begin position="150"/>
        <end position="170"/>
    </location>
</feature>
<sequence>MVTTHQDINASPAVPQVVDRGLERNPLPSLVARELERVVTALVKKALSNQATWPGGLPITPVCAFGPSTPPLDVDELEKQLVDAAETRRQSDCTDFEDSLGTFDAGEINPENLMAEKNHSPISRSEEPVTMGQLKYLLQAVLEHKPQWTSDIADSDPIDNQQKEENVGASKPDYKIVIEKSEKLIDEGHSSVGAAVAIEPAQPPCASKEQEENVQAVDEIDLKSPICTTPEDFKSFEKGASTPQLKTVVETWDKDTSRYKIGEPVETSSSLDDYAGYAFVVRERIERYSKEVTIYIDIKSEGLRDILRVVLHDIKAISLMEDKPSIKRNILFHFLPELDKYAENMNSADSAFPRQNLCLLIDHLKQAYSSTSHRLESMLQHGHITYDLSGRFSSRAPMFSRHALAHKSLDVLYSTQGKR</sequence>
<feature type="compositionally biased region" description="Basic and acidic residues" evidence="1">
    <location>
        <begin position="161"/>
        <end position="170"/>
    </location>
</feature>
<organism evidence="2 3">
    <name type="scientific">Aspergillus leporis</name>
    <dbReference type="NCBI Taxonomy" id="41062"/>
    <lineage>
        <taxon>Eukaryota</taxon>
        <taxon>Fungi</taxon>
        <taxon>Dikarya</taxon>
        <taxon>Ascomycota</taxon>
        <taxon>Pezizomycotina</taxon>
        <taxon>Eurotiomycetes</taxon>
        <taxon>Eurotiomycetidae</taxon>
        <taxon>Eurotiales</taxon>
        <taxon>Aspergillaceae</taxon>
        <taxon>Aspergillus</taxon>
        <taxon>Aspergillus subgen. Circumdati</taxon>
    </lineage>
</organism>
<name>A0A5N5WGA6_9EURO</name>
<dbReference type="AlphaFoldDB" id="A0A5N5WGA6"/>
<proteinExistence type="predicted"/>
<evidence type="ECO:0000313" key="2">
    <source>
        <dbReference type="EMBL" id="KAB8067278.1"/>
    </source>
</evidence>
<dbReference type="EMBL" id="ML732516">
    <property type="protein sequence ID" value="KAB8067278.1"/>
    <property type="molecule type" value="Genomic_DNA"/>
</dbReference>
<protein>
    <submittedName>
        <fullName evidence="2">Uncharacterized protein</fullName>
    </submittedName>
</protein>
<reference evidence="2 3" key="1">
    <citation type="submission" date="2019-04" db="EMBL/GenBank/DDBJ databases">
        <title>Friends and foes A comparative genomics study of 23 Aspergillus species from section Flavi.</title>
        <authorList>
            <consortium name="DOE Joint Genome Institute"/>
            <person name="Kjaerbolling I."/>
            <person name="Vesth T."/>
            <person name="Frisvad J.C."/>
            <person name="Nybo J.L."/>
            <person name="Theobald S."/>
            <person name="Kildgaard S."/>
            <person name="Isbrandt T."/>
            <person name="Kuo A."/>
            <person name="Sato A."/>
            <person name="Lyhne E.K."/>
            <person name="Kogle M.E."/>
            <person name="Wiebenga A."/>
            <person name="Kun R.S."/>
            <person name="Lubbers R.J."/>
            <person name="Makela M.R."/>
            <person name="Barry K."/>
            <person name="Chovatia M."/>
            <person name="Clum A."/>
            <person name="Daum C."/>
            <person name="Haridas S."/>
            <person name="He G."/>
            <person name="LaButti K."/>
            <person name="Lipzen A."/>
            <person name="Mondo S."/>
            <person name="Riley R."/>
            <person name="Salamov A."/>
            <person name="Simmons B.A."/>
            <person name="Magnuson J.K."/>
            <person name="Henrissat B."/>
            <person name="Mortensen U.H."/>
            <person name="Larsen T.O."/>
            <person name="Devries R.P."/>
            <person name="Grigoriev I.V."/>
            <person name="Machida M."/>
            <person name="Baker S.E."/>
            <person name="Andersen M.R."/>
        </authorList>
    </citation>
    <scope>NUCLEOTIDE SEQUENCE [LARGE SCALE GENOMIC DNA]</scope>
    <source>
        <strain evidence="2 3">CBS 151.66</strain>
    </source>
</reference>
<dbReference type="OrthoDB" id="4187177at2759"/>
<dbReference type="Proteomes" id="UP000326565">
    <property type="component" value="Unassembled WGS sequence"/>
</dbReference>
<keyword evidence="3" id="KW-1185">Reference proteome</keyword>
<evidence type="ECO:0000256" key="1">
    <source>
        <dbReference type="SAM" id="MobiDB-lite"/>
    </source>
</evidence>
<gene>
    <name evidence="2" type="ORF">BDV29DRAFT_163545</name>
</gene>